<proteinExistence type="predicted"/>
<dbReference type="OrthoDB" id="8686441at2"/>
<sequence>MLLRLLAPFLILPMLWACSDASPAASAHASSPRHRSLPRYDAELLFVELASQDPDELDKYRDGPFIVTGRLQKIHADGPELQLDLKAADPEHPVRARLKADGACSGANCPEPVALDTLPRGFKVYLECTSARLDAGLPTVNGCVLTDGPG</sequence>
<keyword evidence="1" id="KW-0732">Signal</keyword>
<accession>A0A3P4B6R4</accession>
<keyword evidence="3" id="KW-1185">Reference proteome</keyword>
<evidence type="ECO:0000256" key="1">
    <source>
        <dbReference type="SAM" id="SignalP"/>
    </source>
</evidence>
<protein>
    <recommendedName>
        <fullName evidence="4">Lipoprotein</fullName>
    </recommendedName>
</protein>
<evidence type="ECO:0000313" key="2">
    <source>
        <dbReference type="EMBL" id="VCU71348.1"/>
    </source>
</evidence>
<name>A0A3P4B6R4_9BURK</name>
<evidence type="ECO:0000313" key="3">
    <source>
        <dbReference type="Proteomes" id="UP000277294"/>
    </source>
</evidence>
<reference evidence="2 3" key="1">
    <citation type="submission" date="2018-10" db="EMBL/GenBank/DDBJ databases">
        <authorList>
            <person name="Criscuolo A."/>
        </authorList>
    </citation>
    <scope>NUCLEOTIDE SEQUENCE [LARGE SCALE GENOMIC DNA]</scope>
    <source>
        <strain evidence="2">DnA1</strain>
    </source>
</reference>
<dbReference type="RefSeq" id="WP_124080827.1">
    <property type="nucleotide sequence ID" value="NZ_UWPJ01000026.1"/>
</dbReference>
<feature type="chain" id="PRO_5018041075" description="Lipoprotein" evidence="1">
    <location>
        <begin position="18"/>
        <end position="150"/>
    </location>
</feature>
<organism evidence="2 3">
    <name type="scientific">Pigmentiphaga humi</name>
    <dbReference type="NCBI Taxonomy" id="2478468"/>
    <lineage>
        <taxon>Bacteria</taxon>
        <taxon>Pseudomonadati</taxon>
        <taxon>Pseudomonadota</taxon>
        <taxon>Betaproteobacteria</taxon>
        <taxon>Burkholderiales</taxon>
        <taxon>Alcaligenaceae</taxon>
        <taxon>Pigmentiphaga</taxon>
    </lineage>
</organism>
<gene>
    <name evidence="2" type="ORF">PIGHUM_03429</name>
</gene>
<dbReference type="EMBL" id="UWPJ01000026">
    <property type="protein sequence ID" value="VCU71348.1"/>
    <property type="molecule type" value="Genomic_DNA"/>
</dbReference>
<dbReference type="AlphaFoldDB" id="A0A3P4B6R4"/>
<dbReference type="Proteomes" id="UP000277294">
    <property type="component" value="Unassembled WGS sequence"/>
</dbReference>
<feature type="signal peptide" evidence="1">
    <location>
        <begin position="1"/>
        <end position="17"/>
    </location>
</feature>
<evidence type="ECO:0008006" key="4">
    <source>
        <dbReference type="Google" id="ProtNLM"/>
    </source>
</evidence>